<evidence type="ECO:0000256" key="7">
    <source>
        <dbReference type="SAM" id="Phobius"/>
    </source>
</evidence>
<feature type="domain" description="MotA/TolQ/ExbB proton channel" evidence="8">
    <location>
        <begin position="73"/>
        <end position="165"/>
    </location>
</feature>
<dbReference type="GO" id="GO:0005886">
    <property type="term" value="C:plasma membrane"/>
    <property type="evidence" value="ECO:0007669"/>
    <property type="project" value="UniProtKB-SubCell"/>
</dbReference>
<keyword evidence="10" id="KW-1185">Reference proteome</keyword>
<keyword evidence="6" id="KW-0813">Transport</keyword>
<name>A0A4V1IKE2_METBY</name>
<dbReference type="STRING" id="675511.GCA_000341735_03049"/>
<dbReference type="RefSeq" id="WP_017841521.1">
    <property type="nucleotide sequence ID" value="NZ_CP035467.1"/>
</dbReference>
<evidence type="ECO:0000256" key="5">
    <source>
        <dbReference type="ARBA" id="ARBA00023136"/>
    </source>
</evidence>
<dbReference type="OrthoDB" id="4045at2"/>
<evidence type="ECO:0000313" key="9">
    <source>
        <dbReference type="EMBL" id="QCW84595.1"/>
    </source>
</evidence>
<keyword evidence="5 7" id="KW-0472">Membrane</keyword>
<evidence type="ECO:0000256" key="1">
    <source>
        <dbReference type="ARBA" id="ARBA00004651"/>
    </source>
</evidence>
<dbReference type="GO" id="GO:0017038">
    <property type="term" value="P:protein import"/>
    <property type="evidence" value="ECO:0007669"/>
    <property type="project" value="TreeGrafter"/>
</dbReference>
<comment type="subcellular location">
    <subcellularLocation>
        <location evidence="1">Cell membrane</location>
        <topology evidence="1">Multi-pass membrane protein</topology>
    </subcellularLocation>
    <subcellularLocation>
        <location evidence="6">Membrane</location>
        <topology evidence="6">Multi-pass membrane protein</topology>
    </subcellularLocation>
</comment>
<dbReference type="InterPro" id="IPR050790">
    <property type="entry name" value="ExbB/TolQ_transport"/>
</dbReference>
<keyword evidence="4 7" id="KW-1133">Transmembrane helix</keyword>
<protein>
    <submittedName>
        <fullName evidence="9">MotA/TolQ/ExbB proton channel family protein</fullName>
    </submittedName>
</protein>
<keyword evidence="2" id="KW-1003">Cell membrane</keyword>
<feature type="transmembrane region" description="Helical" evidence="7">
    <location>
        <begin position="134"/>
        <end position="156"/>
    </location>
</feature>
<accession>A0A4V1IKE2</accession>
<dbReference type="Pfam" id="PF01618">
    <property type="entry name" value="MotA_ExbB"/>
    <property type="match status" value="1"/>
</dbReference>
<sequence>MNGDIIESLIISLQRAEQHIEDLIAMGGPVMWPLLAVSLVLWTLVLERYWYLLLVFPAYIENNLPVLRSRVVLIIETAEVTFLLRRHLRLIKTLSGILPMLGLLGTVTGIVETFDLIRVFGSAEPRIVARGVSQALITTMAGLVLGLFGVAVGYDLTRRARTGERRFRSQIGRYE</sequence>
<dbReference type="Proteomes" id="UP000305881">
    <property type="component" value="Chromosome"/>
</dbReference>
<feature type="transmembrane region" description="Helical" evidence="7">
    <location>
        <begin position="96"/>
        <end position="114"/>
    </location>
</feature>
<dbReference type="PANTHER" id="PTHR30625">
    <property type="entry name" value="PROTEIN TOLQ"/>
    <property type="match status" value="1"/>
</dbReference>
<dbReference type="KEGG" id="mbur:EQU24_21885"/>
<evidence type="ECO:0000256" key="4">
    <source>
        <dbReference type="ARBA" id="ARBA00022989"/>
    </source>
</evidence>
<evidence type="ECO:0000256" key="6">
    <source>
        <dbReference type="RuleBase" id="RU004057"/>
    </source>
</evidence>
<evidence type="ECO:0000256" key="2">
    <source>
        <dbReference type="ARBA" id="ARBA00022475"/>
    </source>
</evidence>
<evidence type="ECO:0000256" key="3">
    <source>
        <dbReference type="ARBA" id="ARBA00022692"/>
    </source>
</evidence>
<dbReference type="EMBL" id="CP035467">
    <property type="protein sequence ID" value="QCW84595.1"/>
    <property type="molecule type" value="Genomic_DNA"/>
</dbReference>
<keyword evidence="3 7" id="KW-0812">Transmembrane</keyword>
<evidence type="ECO:0000259" key="8">
    <source>
        <dbReference type="Pfam" id="PF01618"/>
    </source>
</evidence>
<gene>
    <name evidence="9" type="ORF">EQU24_21885</name>
</gene>
<comment type="similarity">
    <text evidence="6">Belongs to the exbB/tolQ family.</text>
</comment>
<dbReference type="InterPro" id="IPR002898">
    <property type="entry name" value="MotA_ExbB_proton_chnl"/>
</dbReference>
<organism evidence="9 10">
    <name type="scientific">Methylotuvimicrobium buryatense</name>
    <name type="common">Methylomicrobium buryatense</name>
    <dbReference type="NCBI Taxonomy" id="95641"/>
    <lineage>
        <taxon>Bacteria</taxon>
        <taxon>Pseudomonadati</taxon>
        <taxon>Pseudomonadota</taxon>
        <taxon>Gammaproteobacteria</taxon>
        <taxon>Methylococcales</taxon>
        <taxon>Methylococcaceae</taxon>
        <taxon>Methylotuvimicrobium</taxon>
    </lineage>
</organism>
<reference evidence="10" key="1">
    <citation type="journal article" date="2019" name="J. Bacteriol.">
        <title>A Mutagenic Screen Identifies a TonB-Dependent Receptor Required for the Lanthanide Metal Switch in the Type I Methanotroph 'Methylotuvimicrobium buryatense' 5GB1C.</title>
        <authorList>
            <person name="Groom J.D."/>
            <person name="Ford S.M."/>
            <person name="Pesesky M.W."/>
            <person name="Lidstrom M.E."/>
        </authorList>
    </citation>
    <scope>NUCLEOTIDE SEQUENCE [LARGE SCALE GENOMIC DNA]</scope>
    <source>
        <strain evidence="10">5GB1C</strain>
    </source>
</reference>
<keyword evidence="6" id="KW-0653">Protein transport</keyword>
<evidence type="ECO:0000313" key="10">
    <source>
        <dbReference type="Proteomes" id="UP000305881"/>
    </source>
</evidence>
<feature type="transmembrane region" description="Helical" evidence="7">
    <location>
        <begin position="23"/>
        <end position="45"/>
    </location>
</feature>
<proteinExistence type="inferred from homology"/>
<dbReference type="AlphaFoldDB" id="A0A4V1IKE2"/>
<dbReference type="PANTHER" id="PTHR30625:SF11">
    <property type="entry name" value="MOTA_TOLQ_EXBB PROTON CHANNEL DOMAIN-CONTAINING PROTEIN"/>
    <property type="match status" value="1"/>
</dbReference>